<accession>A0ABP7T9F1</accession>
<dbReference type="SUPFAM" id="SSF55073">
    <property type="entry name" value="Nucleotide cyclase"/>
    <property type="match status" value="1"/>
</dbReference>
<dbReference type="InterPro" id="IPR029787">
    <property type="entry name" value="Nucleotide_cyclase"/>
</dbReference>
<dbReference type="EMBL" id="BAABDK010000001">
    <property type="protein sequence ID" value="GAA4022893.1"/>
    <property type="molecule type" value="Genomic_DNA"/>
</dbReference>
<gene>
    <name evidence="2" type="ORF">GCM10022409_03380</name>
</gene>
<evidence type="ECO:0000313" key="3">
    <source>
        <dbReference type="Proteomes" id="UP001501469"/>
    </source>
</evidence>
<keyword evidence="3" id="KW-1185">Reference proteome</keyword>
<dbReference type="InterPro" id="IPR001054">
    <property type="entry name" value="A/G_cyclase"/>
</dbReference>
<organism evidence="2 3">
    <name type="scientific">Hymenobacter glaciei</name>
    <dbReference type="NCBI Taxonomy" id="877209"/>
    <lineage>
        <taxon>Bacteria</taxon>
        <taxon>Pseudomonadati</taxon>
        <taxon>Bacteroidota</taxon>
        <taxon>Cytophagia</taxon>
        <taxon>Cytophagales</taxon>
        <taxon>Hymenobacteraceae</taxon>
        <taxon>Hymenobacter</taxon>
    </lineage>
</organism>
<dbReference type="PROSITE" id="PS50125">
    <property type="entry name" value="GUANYLATE_CYCLASE_2"/>
    <property type="match status" value="1"/>
</dbReference>
<proteinExistence type="predicted"/>
<reference evidence="3" key="1">
    <citation type="journal article" date="2019" name="Int. J. Syst. Evol. Microbiol.">
        <title>The Global Catalogue of Microorganisms (GCM) 10K type strain sequencing project: providing services to taxonomists for standard genome sequencing and annotation.</title>
        <authorList>
            <consortium name="The Broad Institute Genomics Platform"/>
            <consortium name="The Broad Institute Genome Sequencing Center for Infectious Disease"/>
            <person name="Wu L."/>
            <person name="Ma J."/>
        </authorList>
    </citation>
    <scope>NUCLEOTIDE SEQUENCE [LARGE SCALE GENOMIC DNA]</scope>
    <source>
        <strain evidence="3">JCM 17225</strain>
    </source>
</reference>
<name>A0ABP7T9F1_9BACT</name>
<feature type="domain" description="Guanylate cyclase" evidence="1">
    <location>
        <begin position="54"/>
        <end position="90"/>
    </location>
</feature>
<protein>
    <recommendedName>
        <fullName evidence="1">Guanylate cyclase domain-containing protein</fullName>
    </recommendedName>
</protein>
<evidence type="ECO:0000259" key="1">
    <source>
        <dbReference type="PROSITE" id="PS50125"/>
    </source>
</evidence>
<evidence type="ECO:0000313" key="2">
    <source>
        <dbReference type="EMBL" id="GAA4022893.1"/>
    </source>
</evidence>
<comment type="caution">
    <text evidence="2">The sequence shown here is derived from an EMBL/GenBank/DDBJ whole genome shotgun (WGS) entry which is preliminary data.</text>
</comment>
<dbReference type="Gene3D" id="3.30.70.1230">
    <property type="entry name" value="Nucleotide cyclase"/>
    <property type="match status" value="1"/>
</dbReference>
<dbReference type="Proteomes" id="UP001501469">
    <property type="component" value="Unassembled WGS sequence"/>
</dbReference>
<sequence length="141" mass="15013">MVSARAAYFTRYALTRFALAAVPAAVLLALGAGPHSVFCSGHAYYLRTYGVVPEFKAGLHGGPVMATQVRAIKTELVFHGDVLNTTARIEAKCNALTSQLLLSAALHEARAHPPEFRFQALGGFPLRGKAGTVALYSAEIQ</sequence>